<dbReference type="EMBL" id="JBHSAY010000009">
    <property type="protein sequence ID" value="MFC4132909.1"/>
    <property type="molecule type" value="Genomic_DNA"/>
</dbReference>
<evidence type="ECO:0000256" key="7">
    <source>
        <dbReference type="ARBA" id="ARBA00023136"/>
    </source>
</evidence>
<evidence type="ECO:0000256" key="2">
    <source>
        <dbReference type="ARBA" id="ARBA00022475"/>
    </source>
</evidence>
<dbReference type="PANTHER" id="PTHR33908:SF11">
    <property type="entry name" value="MEMBRANE PROTEIN"/>
    <property type="match status" value="1"/>
</dbReference>
<accession>A0ABV8LRL7</accession>
<name>A0ABV8LRL7_9ACTN</name>
<evidence type="ECO:0000256" key="8">
    <source>
        <dbReference type="SAM" id="Phobius"/>
    </source>
</evidence>
<feature type="transmembrane region" description="Helical" evidence="8">
    <location>
        <begin position="167"/>
        <end position="197"/>
    </location>
</feature>
<feature type="transmembrane region" description="Helical" evidence="8">
    <location>
        <begin position="287"/>
        <end position="304"/>
    </location>
</feature>
<feature type="transmembrane region" description="Helical" evidence="8">
    <location>
        <begin position="209"/>
        <end position="228"/>
    </location>
</feature>
<dbReference type="EC" id="2.4.-.-" evidence="10"/>
<dbReference type="GO" id="GO:0016757">
    <property type="term" value="F:glycosyltransferase activity"/>
    <property type="evidence" value="ECO:0007669"/>
    <property type="project" value="UniProtKB-KW"/>
</dbReference>
<feature type="domain" description="Glycosyltransferase RgtA/B/C/D-like" evidence="9">
    <location>
        <begin position="62"/>
        <end position="226"/>
    </location>
</feature>
<comment type="subcellular location">
    <subcellularLocation>
        <location evidence="1">Cell membrane</location>
        <topology evidence="1">Multi-pass membrane protein</topology>
    </subcellularLocation>
</comment>
<keyword evidence="3 10" id="KW-0328">Glycosyltransferase</keyword>
<feature type="transmembrane region" description="Helical" evidence="8">
    <location>
        <begin position="21"/>
        <end position="41"/>
    </location>
</feature>
<keyword evidence="4 10" id="KW-0808">Transferase</keyword>
<sequence>MTAATVHTVQAAPTERSNRPLRLIALVAALVEFAFSGRYGFHRDELYYLAAGRHPALGYDDQPPLAPLWAGFTGLVAGSWPDWLELMLLRLPSALALGAIVLVAGRIAAEFGGSRRAQALAGLATATAPAVVISGHLLSTTIFDILVWSVLAWLLARWLRTRDDRLLLLLGITAGVGLQLKNLPLIYAAGLVAGLLIAGPREVFRRWQLWAGGLIALLIWAPNLWWQASHDWPQLQMTAVIREDADWGGRAGLLPFQVLLLGVPAAIVWATGLWRLLRDPAAARFRALGWAYLVVVGLVLATGGREYYPAGAYPALLASGAILLDGWLGDSVKRRRTVGWVAGISALSTLSLGLPVYPVSMLHATLQPAVNYDAGETVGWPDFAAQVAAVYRGLPEAERATAVLVAGNYGEAGALDHYGPSLGLPQVYSGHLAYWRWGPPPEGPGPVLVVGEGFEEADLRRECADVVHAATFDNGVHLDNDEQGADVWICRGPRRTWAELWPELRHL</sequence>
<comment type="caution">
    <text evidence="10">The sequence shown here is derived from an EMBL/GenBank/DDBJ whole genome shotgun (WGS) entry which is preliminary data.</text>
</comment>
<evidence type="ECO:0000313" key="11">
    <source>
        <dbReference type="Proteomes" id="UP001595816"/>
    </source>
</evidence>
<evidence type="ECO:0000256" key="1">
    <source>
        <dbReference type="ARBA" id="ARBA00004651"/>
    </source>
</evidence>
<reference evidence="11" key="1">
    <citation type="journal article" date="2019" name="Int. J. Syst. Evol. Microbiol.">
        <title>The Global Catalogue of Microorganisms (GCM) 10K type strain sequencing project: providing services to taxonomists for standard genome sequencing and annotation.</title>
        <authorList>
            <consortium name="The Broad Institute Genomics Platform"/>
            <consortium name="The Broad Institute Genome Sequencing Center for Infectious Disease"/>
            <person name="Wu L."/>
            <person name="Ma J."/>
        </authorList>
    </citation>
    <scope>NUCLEOTIDE SEQUENCE [LARGE SCALE GENOMIC DNA]</scope>
    <source>
        <strain evidence="11">CGMCC 4.7289</strain>
    </source>
</reference>
<dbReference type="PANTHER" id="PTHR33908">
    <property type="entry name" value="MANNOSYLTRANSFERASE YKCB-RELATED"/>
    <property type="match status" value="1"/>
</dbReference>
<evidence type="ECO:0000256" key="6">
    <source>
        <dbReference type="ARBA" id="ARBA00022989"/>
    </source>
</evidence>
<protein>
    <submittedName>
        <fullName evidence="10">ArnT family glycosyltransferase</fullName>
        <ecNumber evidence="10">2.4.-.-</ecNumber>
    </submittedName>
</protein>
<feature type="transmembrane region" description="Helical" evidence="8">
    <location>
        <begin position="130"/>
        <end position="155"/>
    </location>
</feature>
<evidence type="ECO:0000313" key="10">
    <source>
        <dbReference type="EMBL" id="MFC4132909.1"/>
    </source>
</evidence>
<keyword evidence="5 8" id="KW-0812">Transmembrane</keyword>
<keyword evidence="2" id="KW-1003">Cell membrane</keyword>
<feature type="transmembrane region" description="Helical" evidence="8">
    <location>
        <begin position="254"/>
        <end position="275"/>
    </location>
</feature>
<dbReference type="InterPro" id="IPR050297">
    <property type="entry name" value="LipidA_mod_glycosyltrf_83"/>
</dbReference>
<dbReference type="RefSeq" id="WP_253752265.1">
    <property type="nucleotide sequence ID" value="NZ_JAMZDZ010000001.1"/>
</dbReference>
<dbReference type="Pfam" id="PF13231">
    <property type="entry name" value="PMT_2"/>
    <property type="match status" value="1"/>
</dbReference>
<evidence type="ECO:0000256" key="3">
    <source>
        <dbReference type="ARBA" id="ARBA00022676"/>
    </source>
</evidence>
<keyword evidence="11" id="KW-1185">Reference proteome</keyword>
<proteinExistence type="predicted"/>
<dbReference type="Proteomes" id="UP001595816">
    <property type="component" value="Unassembled WGS sequence"/>
</dbReference>
<gene>
    <name evidence="10" type="ORF">ACFOZ4_20050</name>
</gene>
<evidence type="ECO:0000256" key="4">
    <source>
        <dbReference type="ARBA" id="ARBA00022679"/>
    </source>
</evidence>
<keyword evidence="6 8" id="KW-1133">Transmembrane helix</keyword>
<feature type="transmembrane region" description="Helical" evidence="8">
    <location>
        <begin position="310"/>
        <end position="328"/>
    </location>
</feature>
<feature type="transmembrane region" description="Helical" evidence="8">
    <location>
        <begin position="89"/>
        <end position="109"/>
    </location>
</feature>
<dbReference type="InterPro" id="IPR038731">
    <property type="entry name" value="RgtA/B/C-like"/>
</dbReference>
<evidence type="ECO:0000256" key="5">
    <source>
        <dbReference type="ARBA" id="ARBA00022692"/>
    </source>
</evidence>
<organism evidence="10 11">
    <name type="scientific">Hamadaea flava</name>
    <dbReference type="NCBI Taxonomy" id="1742688"/>
    <lineage>
        <taxon>Bacteria</taxon>
        <taxon>Bacillati</taxon>
        <taxon>Actinomycetota</taxon>
        <taxon>Actinomycetes</taxon>
        <taxon>Micromonosporales</taxon>
        <taxon>Micromonosporaceae</taxon>
        <taxon>Hamadaea</taxon>
    </lineage>
</organism>
<keyword evidence="7 8" id="KW-0472">Membrane</keyword>
<evidence type="ECO:0000259" key="9">
    <source>
        <dbReference type="Pfam" id="PF13231"/>
    </source>
</evidence>
<feature type="transmembrane region" description="Helical" evidence="8">
    <location>
        <begin position="340"/>
        <end position="357"/>
    </location>
</feature>